<feature type="region of interest" description="Disordered" evidence="1">
    <location>
        <begin position="186"/>
        <end position="228"/>
    </location>
</feature>
<name>A0AAD8KVQ2_TARER</name>
<feature type="region of interest" description="Disordered" evidence="1">
    <location>
        <begin position="329"/>
        <end position="365"/>
    </location>
</feature>
<feature type="compositionally biased region" description="Polar residues" evidence="1">
    <location>
        <begin position="289"/>
        <end position="302"/>
    </location>
</feature>
<feature type="compositionally biased region" description="Polar residues" evidence="1">
    <location>
        <begin position="186"/>
        <end position="214"/>
    </location>
</feature>
<sequence length="365" mass="40302">MNCLPDDNGDGSMLCTEHPFKNNTPAGGICAFCLQEKLGKLVSSSFPIAVFPSSSSSSSSFRSETTTNITTNVSSSVIMPPHFTNTQINNTSNDLHYHQQHHQHQHYHSNGSRIMYLLGQKKKKKKENVNYNNTFVNNDDRSKNLVFKRSKSTATHAAYDDVLNSPHKSRFWSFLHLQKHNKTLTNISSNSLRAPSLSHQQNETNESNETPRTTSFGRKVSRSRSVGCGSRSFSGDFFERISTFGDCTLRRVESQREGKNKLSTINRCGGLFSGFMITSSSSSSSSSSNWIGSNHNEGNGSNVAGKVMSSEHSRSRSWGWVLASPMRGFSKPLSSSSSSSRKNEALKNKNQNPNLNAIPSLLSVS</sequence>
<evidence type="ECO:0000313" key="2">
    <source>
        <dbReference type="EMBL" id="KAK1430499.1"/>
    </source>
</evidence>
<organism evidence="2 3">
    <name type="scientific">Tagetes erecta</name>
    <name type="common">African marigold</name>
    <dbReference type="NCBI Taxonomy" id="13708"/>
    <lineage>
        <taxon>Eukaryota</taxon>
        <taxon>Viridiplantae</taxon>
        <taxon>Streptophyta</taxon>
        <taxon>Embryophyta</taxon>
        <taxon>Tracheophyta</taxon>
        <taxon>Spermatophyta</taxon>
        <taxon>Magnoliopsida</taxon>
        <taxon>eudicotyledons</taxon>
        <taxon>Gunneridae</taxon>
        <taxon>Pentapetalae</taxon>
        <taxon>asterids</taxon>
        <taxon>campanulids</taxon>
        <taxon>Asterales</taxon>
        <taxon>Asteraceae</taxon>
        <taxon>Asteroideae</taxon>
        <taxon>Heliantheae alliance</taxon>
        <taxon>Tageteae</taxon>
        <taxon>Tagetes</taxon>
    </lineage>
</organism>
<dbReference type="PANTHER" id="PTHR34460">
    <property type="entry name" value="VITELLOGENIN-LIKE PROTEIN"/>
    <property type="match status" value="1"/>
</dbReference>
<comment type="caution">
    <text evidence="2">The sequence shown here is derived from an EMBL/GenBank/DDBJ whole genome shotgun (WGS) entry which is preliminary data.</text>
</comment>
<protein>
    <submittedName>
        <fullName evidence="2">Uncharacterized protein</fullName>
    </submittedName>
</protein>
<gene>
    <name evidence="2" type="ORF">QVD17_13284</name>
</gene>
<dbReference type="Proteomes" id="UP001229421">
    <property type="component" value="Unassembled WGS sequence"/>
</dbReference>
<feature type="region of interest" description="Disordered" evidence="1">
    <location>
        <begin position="286"/>
        <end position="308"/>
    </location>
</feature>
<evidence type="ECO:0000313" key="3">
    <source>
        <dbReference type="Proteomes" id="UP001229421"/>
    </source>
</evidence>
<dbReference type="EMBL" id="JAUHHV010000003">
    <property type="protein sequence ID" value="KAK1430499.1"/>
    <property type="molecule type" value="Genomic_DNA"/>
</dbReference>
<feature type="compositionally biased region" description="Low complexity" evidence="1">
    <location>
        <begin position="215"/>
        <end position="228"/>
    </location>
</feature>
<dbReference type="PANTHER" id="PTHR34460:SF2">
    <property type="entry name" value="OS04G0405500 PROTEIN"/>
    <property type="match status" value="1"/>
</dbReference>
<reference evidence="2" key="1">
    <citation type="journal article" date="2023" name="bioRxiv">
        <title>Improved chromosome-level genome assembly for marigold (Tagetes erecta).</title>
        <authorList>
            <person name="Jiang F."/>
            <person name="Yuan L."/>
            <person name="Wang S."/>
            <person name="Wang H."/>
            <person name="Xu D."/>
            <person name="Wang A."/>
            <person name="Fan W."/>
        </authorList>
    </citation>
    <scope>NUCLEOTIDE SEQUENCE</scope>
    <source>
        <strain evidence="2">WSJ</strain>
        <tissue evidence="2">Leaf</tissue>
    </source>
</reference>
<dbReference type="AlphaFoldDB" id="A0AAD8KVQ2"/>
<evidence type="ECO:0000256" key="1">
    <source>
        <dbReference type="SAM" id="MobiDB-lite"/>
    </source>
</evidence>
<feature type="compositionally biased region" description="Polar residues" evidence="1">
    <location>
        <begin position="348"/>
        <end position="365"/>
    </location>
</feature>
<accession>A0AAD8KVQ2</accession>
<keyword evidence="3" id="KW-1185">Reference proteome</keyword>
<proteinExistence type="predicted"/>